<evidence type="ECO:0000256" key="3">
    <source>
        <dbReference type="ARBA" id="ARBA00021321"/>
    </source>
</evidence>
<evidence type="ECO:0000256" key="4">
    <source>
        <dbReference type="ARBA" id="ARBA00023242"/>
    </source>
</evidence>
<reference evidence="6 8" key="1">
    <citation type="submission" date="2020-01" db="EMBL/GenBank/DDBJ databases">
        <authorList>
            <consortium name="DOE Joint Genome Institute"/>
            <person name="Haridas S."/>
            <person name="Albert R."/>
            <person name="Binder M."/>
            <person name="Bloem J."/>
            <person name="Labutti K."/>
            <person name="Salamov A."/>
            <person name="Andreopoulos B."/>
            <person name="Baker S.E."/>
            <person name="Barry K."/>
            <person name="Bills G."/>
            <person name="Bluhm B.H."/>
            <person name="Cannon C."/>
            <person name="Castanera R."/>
            <person name="Culley D.E."/>
            <person name="Daum C."/>
            <person name="Ezra D."/>
            <person name="Gonzalez J.B."/>
            <person name="Henrissat B."/>
            <person name="Kuo A."/>
            <person name="Liang C."/>
            <person name="Lipzen A."/>
            <person name="Lutzoni F."/>
            <person name="Magnuson J."/>
            <person name="Mondo S."/>
            <person name="Nolan M."/>
            <person name="Ohm R."/>
            <person name="Pangilinan J."/>
            <person name="Park H.-J."/>
            <person name="Ramirez L."/>
            <person name="Alfaro M."/>
            <person name="Sun H."/>
            <person name="Tritt A."/>
            <person name="Yoshinaga Y."/>
            <person name="Zwiers L.-H."/>
            <person name="Turgeon B.G."/>
            <person name="Goodwin S.B."/>
            <person name="Spatafora J.W."/>
            <person name="Crous P.W."/>
            <person name="Grigoriev I.V."/>
        </authorList>
    </citation>
    <scope>NUCLEOTIDE SEQUENCE</scope>
    <source>
        <strain evidence="6 8">CBS 781.70</strain>
    </source>
</reference>
<feature type="compositionally biased region" description="Basic and acidic residues" evidence="5">
    <location>
        <begin position="1"/>
        <end position="11"/>
    </location>
</feature>
<feature type="compositionally biased region" description="Basic residues" evidence="5">
    <location>
        <begin position="86"/>
        <end position="95"/>
    </location>
</feature>
<feature type="compositionally biased region" description="Basic and acidic residues" evidence="5">
    <location>
        <begin position="117"/>
        <end position="127"/>
    </location>
</feature>
<dbReference type="AlphaFoldDB" id="A0A6G1G2W7"/>
<feature type="compositionally biased region" description="Basic residues" evidence="5">
    <location>
        <begin position="128"/>
        <end position="143"/>
    </location>
</feature>
<dbReference type="RefSeq" id="XP_033533989.1">
    <property type="nucleotide sequence ID" value="XM_033675289.1"/>
</dbReference>
<dbReference type="GO" id="GO:0005730">
    <property type="term" value="C:nucleolus"/>
    <property type="evidence" value="ECO:0007669"/>
    <property type="project" value="UniProtKB-SubCell"/>
</dbReference>
<proteinExistence type="inferred from homology"/>
<gene>
    <name evidence="6 8" type="ORF">P152DRAFT_33493</name>
</gene>
<evidence type="ECO:0000256" key="1">
    <source>
        <dbReference type="ARBA" id="ARBA00004604"/>
    </source>
</evidence>
<feature type="region of interest" description="Disordered" evidence="5">
    <location>
        <begin position="112"/>
        <end position="183"/>
    </location>
</feature>
<feature type="compositionally biased region" description="Basic and acidic residues" evidence="5">
    <location>
        <begin position="144"/>
        <end position="154"/>
    </location>
</feature>
<dbReference type="Pfam" id="PF15341">
    <property type="entry name" value="SLX9"/>
    <property type="match status" value="1"/>
</dbReference>
<keyword evidence="7" id="KW-1185">Reference proteome</keyword>
<dbReference type="Proteomes" id="UP000504638">
    <property type="component" value="Unplaced"/>
</dbReference>
<dbReference type="OrthoDB" id="5429132at2759"/>
<name>A0A6G1G2W7_9PEZI</name>
<feature type="compositionally biased region" description="Low complexity" evidence="5">
    <location>
        <begin position="16"/>
        <end position="40"/>
    </location>
</feature>
<evidence type="ECO:0000313" key="6">
    <source>
        <dbReference type="EMBL" id="KAF1812358.1"/>
    </source>
</evidence>
<feature type="region of interest" description="Disordered" evidence="5">
    <location>
        <begin position="1"/>
        <end position="100"/>
    </location>
</feature>
<reference evidence="8" key="3">
    <citation type="submission" date="2025-04" db="UniProtKB">
        <authorList>
            <consortium name="RefSeq"/>
        </authorList>
    </citation>
    <scope>IDENTIFICATION</scope>
    <source>
        <strain evidence="8">CBS 781.70</strain>
    </source>
</reference>
<dbReference type="GO" id="GO:0030688">
    <property type="term" value="C:preribosome, small subunit precursor"/>
    <property type="evidence" value="ECO:0007669"/>
    <property type="project" value="InterPro"/>
</dbReference>
<dbReference type="GO" id="GO:0000462">
    <property type="term" value="P:maturation of SSU-rRNA from tricistronic rRNA transcript (SSU-rRNA, 5.8S rRNA, LSU-rRNA)"/>
    <property type="evidence" value="ECO:0007669"/>
    <property type="project" value="InterPro"/>
</dbReference>
<evidence type="ECO:0000256" key="5">
    <source>
        <dbReference type="SAM" id="MobiDB-lite"/>
    </source>
</evidence>
<accession>A0A6G1G2W7</accession>
<evidence type="ECO:0000256" key="2">
    <source>
        <dbReference type="ARBA" id="ARBA00011022"/>
    </source>
</evidence>
<dbReference type="GeneID" id="54415859"/>
<keyword evidence="4" id="KW-0539">Nucleus</keyword>
<evidence type="ECO:0000313" key="8">
    <source>
        <dbReference type="RefSeq" id="XP_033533989.1"/>
    </source>
</evidence>
<organism evidence="6">
    <name type="scientific">Eremomyces bilateralis CBS 781.70</name>
    <dbReference type="NCBI Taxonomy" id="1392243"/>
    <lineage>
        <taxon>Eukaryota</taxon>
        <taxon>Fungi</taxon>
        <taxon>Dikarya</taxon>
        <taxon>Ascomycota</taxon>
        <taxon>Pezizomycotina</taxon>
        <taxon>Dothideomycetes</taxon>
        <taxon>Dothideomycetes incertae sedis</taxon>
        <taxon>Eremomycetales</taxon>
        <taxon>Eremomycetaceae</taxon>
        <taxon>Eremomyces</taxon>
    </lineage>
</organism>
<comment type="similarity">
    <text evidence="2">Belongs to the SLX9 family.</text>
</comment>
<reference evidence="8" key="2">
    <citation type="submission" date="2020-04" db="EMBL/GenBank/DDBJ databases">
        <authorList>
            <consortium name="NCBI Genome Project"/>
        </authorList>
    </citation>
    <scope>NUCLEOTIDE SEQUENCE</scope>
    <source>
        <strain evidence="8">CBS 781.70</strain>
    </source>
</reference>
<dbReference type="InterPro" id="IPR028160">
    <property type="entry name" value="Slx9-like"/>
</dbReference>
<protein>
    <recommendedName>
        <fullName evidence="3">Ribosome biogenesis protein SLX9</fullName>
    </recommendedName>
</protein>
<comment type="subcellular location">
    <subcellularLocation>
        <location evidence="1">Nucleus</location>
        <location evidence="1">Nucleolus</location>
    </subcellularLocation>
</comment>
<sequence length="196" mass="21009">MAPRPPTERQVRLANSAKKSTAGRAAKRSAAGSRPKSQSGGSNGGDSAGAQKGYPAPAEAFSTTKRDKQSMKHSLLLHKIESSGVKKAKRRRPNKKLVTNLDTLIDALPEIGQEAGENAKPETEAAKRQRKAYGSRPGALKRRDKVEKEEREFVGKALAALSAGDPQASDNHTGPEGAETKWERIRKAIGMNMSNG</sequence>
<evidence type="ECO:0000313" key="7">
    <source>
        <dbReference type="Proteomes" id="UP000504638"/>
    </source>
</evidence>
<dbReference type="EMBL" id="ML975158">
    <property type="protein sequence ID" value="KAF1812358.1"/>
    <property type="molecule type" value="Genomic_DNA"/>
</dbReference>
<dbReference type="GO" id="GO:0030686">
    <property type="term" value="C:90S preribosome"/>
    <property type="evidence" value="ECO:0007669"/>
    <property type="project" value="InterPro"/>
</dbReference>